<evidence type="ECO:0000313" key="1">
    <source>
        <dbReference type="EMBL" id="GJT29500.1"/>
    </source>
</evidence>
<organism evidence="1 2">
    <name type="scientific">Tanacetum coccineum</name>
    <dbReference type="NCBI Taxonomy" id="301880"/>
    <lineage>
        <taxon>Eukaryota</taxon>
        <taxon>Viridiplantae</taxon>
        <taxon>Streptophyta</taxon>
        <taxon>Embryophyta</taxon>
        <taxon>Tracheophyta</taxon>
        <taxon>Spermatophyta</taxon>
        <taxon>Magnoliopsida</taxon>
        <taxon>eudicotyledons</taxon>
        <taxon>Gunneridae</taxon>
        <taxon>Pentapetalae</taxon>
        <taxon>asterids</taxon>
        <taxon>campanulids</taxon>
        <taxon>Asterales</taxon>
        <taxon>Asteraceae</taxon>
        <taxon>Asteroideae</taxon>
        <taxon>Anthemideae</taxon>
        <taxon>Anthemidinae</taxon>
        <taxon>Tanacetum</taxon>
    </lineage>
</organism>
<accession>A0ABQ5CS89</accession>
<keyword evidence="2" id="KW-1185">Reference proteome</keyword>
<comment type="caution">
    <text evidence="1">The sequence shown here is derived from an EMBL/GenBank/DDBJ whole genome shotgun (WGS) entry which is preliminary data.</text>
</comment>
<gene>
    <name evidence="1" type="ORF">Tco_0909775</name>
</gene>
<name>A0ABQ5CS89_9ASTR</name>
<proteinExistence type="predicted"/>
<dbReference type="Proteomes" id="UP001151760">
    <property type="component" value="Unassembled WGS sequence"/>
</dbReference>
<reference evidence="1" key="2">
    <citation type="submission" date="2022-01" db="EMBL/GenBank/DDBJ databases">
        <authorList>
            <person name="Yamashiro T."/>
            <person name="Shiraishi A."/>
            <person name="Satake H."/>
            <person name="Nakayama K."/>
        </authorList>
    </citation>
    <scope>NUCLEOTIDE SEQUENCE</scope>
</reference>
<protein>
    <submittedName>
        <fullName evidence="1">Uncharacterized protein</fullName>
    </submittedName>
</protein>
<reference evidence="1" key="1">
    <citation type="journal article" date="2022" name="Int. J. Mol. Sci.">
        <title>Draft Genome of Tanacetum Coccineum: Genomic Comparison of Closely Related Tanacetum-Family Plants.</title>
        <authorList>
            <person name="Yamashiro T."/>
            <person name="Shiraishi A."/>
            <person name="Nakayama K."/>
            <person name="Satake H."/>
        </authorList>
    </citation>
    <scope>NUCLEOTIDE SEQUENCE</scope>
</reference>
<dbReference type="EMBL" id="BQNB010014548">
    <property type="protein sequence ID" value="GJT29500.1"/>
    <property type="molecule type" value="Genomic_DNA"/>
</dbReference>
<evidence type="ECO:0000313" key="2">
    <source>
        <dbReference type="Proteomes" id="UP001151760"/>
    </source>
</evidence>
<sequence length="192" mass="22396">MRSNHYEEKYRGSTFGILLWICQPPRKLSQELTIILVPALGHLFLVVLFHHNHTHAAFCRKSLHATGKYSLQSYPDDQFFGTLTLWRVAHYGESCNVYPEKEKEEGKKKEKKKIFWKMRKRGWGRTLLNQFMGHRDGIIARVAVGTIRTHQDQLMETIVVMPQVVSFRVKSTELLLPSFGFYCGQYSIVFMS</sequence>